<dbReference type="GO" id="GO:0006231">
    <property type="term" value="P:dTMP biosynthetic process"/>
    <property type="evidence" value="ECO:0007669"/>
    <property type="project" value="TreeGrafter"/>
</dbReference>
<dbReference type="PANTHER" id="PTHR11548:SF9">
    <property type="entry name" value="THYMIDYLATE SYNTHASE"/>
    <property type="match status" value="1"/>
</dbReference>
<dbReference type="Pfam" id="PF00303">
    <property type="entry name" value="Thymidylat_synt"/>
    <property type="match status" value="1"/>
</dbReference>
<keyword evidence="2" id="KW-0808">Transferase</keyword>
<dbReference type="OrthoDB" id="9774633at2"/>
<gene>
    <name evidence="4" type="ORF">ETD96_32840</name>
</gene>
<dbReference type="GO" id="GO:0005829">
    <property type="term" value="C:cytosol"/>
    <property type="evidence" value="ECO:0007669"/>
    <property type="project" value="TreeGrafter"/>
</dbReference>
<name>A0A5S4GD02_9ACTN</name>
<protein>
    <submittedName>
        <fullName evidence="4">Thymidylate synthase</fullName>
    </submittedName>
</protein>
<dbReference type="EMBL" id="VCKZ01000323">
    <property type="protein sequence ID" value="TMR30878.1"/>
    <property type="molecule type" value="Genomic_DNA"/>
</dbReference>
<comment type="caution">
    <text evidence="4">The sequence shown here is derived from an EMBL/GenBank/DDBJ whole genome shotgun (WGS) entry which is preliminary data.</text>
</comment>
<dbReference type="Gene3D" id="3.30.572.10">
    <property type="entry name" value="Thymidylate synthase/dCMP hydroxymethylase domain"/>
    <property type="match status" value="1"/>
</dbReference>
<evidence type="ECO:0000256" key="2">
    <source>
        <dbReference type="ARBA" id="ARBA00022679"/>
    </source>
</evidence>
<organism evidence="4 5">
    <name type="scientific">Actinomadura geliboluensis</name>
    <dbReference type="NCBI Taxonomy" id="882440"/>
    <lineage>
        <taxon>Bacteria</taxon>
        <taxon>Bacillati</taxon>
        <taxon>Actinomycetota</taxon>
        <taxon>Actinomycetes</taxon>
        <taxon>Streptosporangiales</taxon>
        <taxon>Thermomonosporaceae</taxon>
        <taxon>Actinomadura</taxon>
    </lineage>
</organism>
<sequence>MTPGQTPATPTQEAVPVIESEQLTSSSARLYGSANELCAQACARVLAEGRAAAPRGLPTREVLGSSLWLTAPRARLVDLPPHRVINPAFAVAETLWILSGSGEAWIHEFNGSLAAYVGDGPPHGAYGPRLRAWAGIDQFDQVRRLLLDDPDTRRAVLTIFDPARDLADERDIPCTLGHRFYLREGVLHMVTSMRSQDVWRGLPYDMFAATVLLELMAGWVGARAGRWQHQVDSLHLYAPEFNAARQVAATAGQATDPATRPMGALAVPWEGFDAWVAQVIAGERVGDPAWDDLADVMASFRLWRRGDRDAARSRAGGPWVMAAALTRWYHRAVGRSAAKAAS</sequence>
<dbReference type="InterPro" id="IPR023451">
    <property type="entry name" value="Thymidate_synth/dCMP_Mease_dom"/>
</dbReference>
<dbReference type="InterPro" id="IPR036926">
    <property type="entry name" value="Thymidate_synth/dCMP_Mease_sf"/>
</dbReference>
<dbReference type="Proteomes" id="UP000305238">
    <property type="component" value="Unassembled WGS sequence"/>
</dbReference>
<dbReference type="GO" id="GO:0032259">
    <property type="term" value="P:methylation"/>
    <property type="evidence" value="ECO:0007669"/>
    <property type="project" value="UniProtKB-KW"/>
</dbReference>
<keyword evidence="5" id="KW-1185">Reference proteome</keyword>
<feature type="domain" description="Thymidylate synthase/dCMP hydroxymethylase" evidence="3">
    <location>
        <begin position="40"/>
        <end position="246"/>
    </location>
</feature>
<dbReference type="PANTHER" id="PTHR11548">
    <property type="entry name" value="THYMIDYLATE SYNTHASE 1"/>
    <property type="match status" value="1"/>
</dbReference>
<evidence type="ECO:0000313" key="5">
    <source>
        <dbReference type="Proteomes" id="UP000305238"/>
    </source>
</evidence>
<reference evidence="4 5" key="1">
    <citation type="submission" date="2019-05" db="EMBL/GenBank/DDBJ databases">
        <title>Draft genome sequence of Actinomadura geliboluensis A8036.</title>
        <authorList>
            <person name="Saricaoglu S."/>
            <person name="Isik K."/>
        </authorList>
    </citation>
    <scope>NUCLEOTIDE SEQUENCE [LARGE SCALE GENOMIC DNA]</scope>
    <source>
        <strain evidence="4 5">A8036</strain>
    </source>
</reference>
<keyword evidence="1" id="KW-0489">Methyltransferase</keyword>
<dbReference type="InterPro" id="IPR045097">
    <property type="entry name" value="Thymidate_synth/dCMP_Mease"/>
</dbReference>
<dbReference type="AlphaFoldDB" id="A0A5S4GD02"/>
<evidence type="ECO:0000313" key="4">
    <source>
        <dbReference type="EMBL" id="TMR30878.1"/>
    </source>
</evidence>
<proteinExistence type="predicted"/>
<dbReference type="SUPFAM" id="SSF55831">
    <property type="entry name" value="Thymidylate synthase/dCMP hydroxymethylase"/>
    <property type="match status" value="1"/>
</dbReference>
<evidence type="ECO:0000256" key="1">
    <source>
        <dbReference type="ARBA" id="ARBA00022603"/>
    </source>
</evidence>
<dbReference type="CDD" id="cd00351">
    <property type="entry name" value="TS_Pyrimidine_HMase"/>
    <property type="match status" value="1"/>
</dbReference>
<dbReference type="GO" id="GO:0004799">
    <property type="term" value="F:thymidylate synthase activity"/>
    <property type="evidence" value="ECO:0007669"/>
    <property type="project" value="TreeGrafter"/>
</dbReference>
<evidence type="ECO:0000259" key="3">
    <source>
        <dbReference type="Pfam" id="PF00303"/>
    </source>
</evidence>
<accession>A0A5S4GD02</accession>